<keyword evidence="3" id="KW-1185">Reference proteome</keyword>
<dbReference type="Gene3D" id="3.30.70.1440">
    <property type="entry name" value="Multidrug efflux transporter AcrB pore domain"/>
    <property type="match status" value="1"/>
</dbReference>
<feature type="transmembrane region" description="Helical" evidence="1">
    <location>
        <begin position="468"/>
        <end position="495"/>
    </location>
</feature>
<feature type="transmembrane region" description="Helical" evidence="1">
    <location>
        <begin position="526"/>
        <end position="544"/>
    </location>
</feature>
<dbReference type="OrthoDB" id="9757940at2"/>
<keyword evidence="1" id="KW-0812">Transmembrane</keyword>
<dbReference type="Gene3D" id="3.30.70.1320">
    <property type="entry name" value="Multidrug efflux transporter AcrB pore domain like"/>
    <property type="match status" value="1"/>
</dbReference>
<proteinExistence type="predicted"/>
<dbReference type="SUPFAM" id="SSF82866">
    <property type="entry name" value="Multidrug efflux transporter AcrB transmembrane domain"/>
    <property type="match status" value="2"/>
</dbReference>
<dbReference type="SUPFAM" id="SSF82693">
    <property type="entry name" value="Multidrug efflux transporter AcrB pore domain, PN1, PN2, PC1 and PC2 subdomains"/>
    <property type="match status" value="2"/>
</dbReference>
<dbReference type="SUPFAM" id="SSF82714">
    <property type="entry name" value="Multidrug efflux transporter AcrB TolC docking domain, DN and DC subdomains"/>
    <property type="match status" value="2"/>
</dbReference>
<evidence type="ECO:0000256" key="1">
    <source>
        <dbReference type="SAM" id="Phobius"/>
    </source>
</evidence>
<feature type="transmembrane region" description="Helical" evidence="1">
    <location>
        <begin position="905"/>
        <end position="928"/>
    </location>
</feature>
<organism evidence="2 3">
    <name type="scientific">Abyssibacter profundi</name>
    <dbReference type="NCBI Taxonomy" id="2182787"/>
    <lineage>
        <taxon>Bacteria</taxon>
        <taxon>Pseudomonadati</taxon>
        <taxon>Pseudomonadota</taxon>
        <taxon>Gammaproteobacteria</taxon>
        <taxon>Chromatiales</taxon>
        <taxon>Oceanococcaceae</taxon>
        <taxon>Abyssibacter</taxon>
    </lineage>
</organism>
<feature type="transmembrane region" description="Helical" evidence="1">
    <location>
        <begin position="981"/>
        <end position="1008"/>
    </location>
</feature>
<feature type="transmembrane region" description="Helical" evidence="1">
    <location>
        <begin position="956"/>
        <end position="975"/>
    </location>
</feature>
<reference evidence="2 3" key="1">
    <citation type="submission" date="2018-05" db="EMBL/GenBank/DDBJ databases">
        <title>Abyssibacter profundi OUC007T gen. nov., sp. nov, a marine bacterium isolated from seawater of the Mariana Trench.</title>
        <authorList>
            <person name="Zhou S."/>
        </authorList>
    </citation>
    <scope>NUCLEOTIDE SEQUENCE [LARGE SCALE GENOMIC DNA]</scope>
    <source>
        <strain evidence="2 3">OUC007</strain>
    </source>
</reference>
<dbReference type="Gene3D" id="1.20.1640.10">
    <property type="entry name" value="Multidrug efflux transporter AcrB transmembrane domain"/>
    <property type="match status" value="2"/>
</dbReference>
<dbReference type="Proteomes" id="UP000251800">
    <property type="component" value="Unassembled WGS sequence"/>
</dbReference>
<dbReference type="GO" id="GO:0005886">
    <property type="term" value="C:plasma membrane"/>
    <property type="evidence" value="ECO:0007669"/>
    <property type="project" value="TreeGrafter"/>
</dbReference>
<feature type="transmembrane region" description="Helical" evidence="1">
    <location>
        <begin position="390"/>
        <end position="415"/>
    </location>
</feature>
<feature type="transmembrane region" description="Helical" evidence="1">
    <location>
        <begin position="340"/>
        <end position="358"/>
    </location>
</feature>
<dbReference type="GO" id="GO:0042910">
    <property type="term" value="F:xenobiotic transmembrane transporter activity"/>
    <property type="evidence" value="ECO:0007669"/>
    <property type="project" value="TreeGrafter"/>
</dbReference>
<accession>A0A363ULL6</accession>
<gene>
    <name evidence="2" type="ORF">DEH80_08675</name>
</gene>
<name>A0A363ULL6_9GAMM</name>
<evidence type="ECO:0000313" key="3">
    <source>
        <dbReference type="Proteomes" id="UP000251800"/>
    </source>
</evidence>
<protein>
    <submittedName>
        <fullName evidence="2">AcrB/AcrD/AcrF family protein</fullName>
    </submittedName>
</protein>
<dbReference type="EMBL" id="QEQK01000006">
    <property type="protein sequence ID" value="PWN56325.1"/>
    <property type="molecule type" value="Genomic_DNA"/>
</dbReference>
<comment type="caution">
    <text evidence="2">The sequence shown here is derived from an EMBL/GenBank/DDBJ whole genome shotgun (WGS) entry which is preliminary data.</text>
</comment>
<dbReference type="RefSeq" id="WP_109720096.1">
    <property type="nucleotide sequence ID" value="NZ_QEQK01000006.1"/>
</dbReference>
<sequence length="1015" mass="109264">MHRFAALVLEQQRLILTVAVLLAVSGALAFSTMNRQEDPFFPNRAGLITVPFPGADPERIERLVVRHLEEEIQQVESVNTVRSTTRTNVALITVELRDAIYDTQSAWERVRQAMDRAALKFPPEAAAPTLDDELIATSTVVLAVTGDDDPMVLADAAELIRHRLLALPNIQSIDLIGDPGEQLTIAIDEATAWRMGLSPGSLASQMGASNQIIPGGTLRVDDTTVVLRPQSEFLSLEEIRNTPIRLPGGDLLPLGSFARVWRGPAEPAQSQFYFNGQRAVGVDIVTVPDATNQVRFGEQLRTLLDELTPRLQDANPAFANLRVDEVFFQPDRVHQRLRDLSTDLALAMVIILVVLFSFMGLRLSLVVSVVLPLVTAVTVAIYAMNGQVLHQIAVIGLIIALGILIDNAIVIVENIQWRLNQGATRQEAAAQSVRELIGPLGAATGTTLAAFVPMLLAKGGTGDFTRAIPVTIMTALAMSYLAAMTVTPIIAARFLRPRSTVLTRGQWPEAMGRLAGGLATRRPGRVFLFGALLVGLSFFMARWVDAQFFPNADRNQIVVDFTLPEGTALPHTLSIATVLEEALRADPDVQAVHGFVGDSGPRFYYNVPNASRDPRRGRLVVETSGLDGNLRVIERIRAFALARLPEVELIAKQLAQGPPINAPIEVRVFHPDPKPLAVATQQVYAAIKSIPGVVDARHDLGLGVPSVSFEILSAVASDYGLSRADVAQALLGRSTGLTVGSYRAGDEPVPIRLRSADGERYPLAQLAGVNVYSPAAGPIPLSALVQSHVQWQPAAIRHRDGRRLATVSSELDPAFVYTEVLDALRPKLAKLNLPAGVEIAYGGESETSGEANAALLTTAPFGLMLLLFFLLLQFNSFKRVAIVMMTVPLAAVGVIPGLVLTDSPFGFQPLLGIIALVGIVVNNAIVLIDVIDQQLDRGEPLAAAVRAAVERRTRPILLTTATTIAGLLPLAFSGTRLWPPMAWAIISGLAASAFLTLFVVPATCSLWLKSEAAHA</sequence>
<keyword evidence="1" id="KW-0472">Membrane</keyword>
<feature type="transmembrane region" description="Helical" evidence="1">
    <location>
        <begin position="436"/>
        <end position="456"/>
    </location>
</feature>
<feature type="transmembrane region" description="Helical" evidence="1">
    <location>
        <begin position="365"/>
        <end position="384"/>
    </location>
</feature>
<dbReference type="PANTHER" id="PTHR32063">
    <property type="match status" value="1"/>
</dbReference>
<feature type="transmembrane region" description="Helical" evidence="1">
    <location>
        <begin position="879"/>
        <end position="899"/>
    </location>
</feature>
<evidence type="ECO:0000313" key="2">
    <source>
        <dbReference type="EMBL" id="PWN56325.1"/>
    </source>
</evidence>
<dbReference type="PANTHER" id="PTHR32063:SF18">
    <property type="entry name" value="CATION EFFLUX SYSTEM PROTEIN"/>
    <property type="match status" value="1"/>
</dbReference>
<dbReference type="PRINTS" id="PR00702">
    <property type="entry name" value="ACRIFLAVINRP"/>
</dbReference>
<keyword evidence="1" id="KW-1133">Transmembrane helix</keyword>
<dbReference type="Pfam" id="PF00873">
    <property type="entry name" value="ACR_tran"/>
    <property type="match status" value="1"/>
</dbReference>
<dbReference type="Gene3D" id="3.30.2090.10">
    <property type="entry name" value="Multidrug efflux transporter AcrB TolC docking domain, DN and DC subdomains"/>
    <property type="match status" value="2"/>
</dbReference>
<dbReference type="Gene3D" id="3.30.70.1430">
    <property type="entry name" value="Multidrug efflux transporter AcrB pore domain"/>
    <property type="match status" value="2"/>
</dbReference>
<dbReference type="InterPro" id="IPR001036">
    <property type="entry name" value="Acrflvin-R"/>
</dbReference>
<feature type="transmembrane region" description="Helical" evidence="1">
    <location>
        <begin position="853"/>
        <end position="872"/>
    </location>
</feature>
<dbReference type="AlphaFoldDB" id="A0A363ULL6"/>
<dbReference type="InterPro" id="IPR027463">
    <property type="entry name" value="AcrB_DN_DC_subdom"/>
</dbReference>